<comment type="caution">
    <text evidence="1">The sequence shown here is derived from an EMBL/GenBank/DDBJ whole genome shotgun (WGS) entry which is preliminary data.</text>
</comment>
<dbReference type="AlphaFoldDB" id="A0A4Q5HJE4"/>
<accession>A0A4Q5HJE4</accession>
<reference evidence="1 2" key="1">
    <citation type="journal article" date="2019" name="Nat. Med.">
        <title>A library of human gut bacterial isolates paired with longitudinal multiomics data enables mechanistic microbiome research.</title>
        <authorList>
            <person name="Poyet M."/>
            <person name="Groussin M."/>
            <person name="Gibbons S.M."/>
            <person name="Avila-Pacheco J."/>
            <person name="Jiang X."/>
            <person name="Kearney S.M."/>
            <person name="Perrotta A.R."/>
            <person name="Berdy B."/>
            <person name="Zhao S."/>
            <person name="Lieberman T.D."/>
            <person name="Swanson P.K."/>
            <person name="Smith M."/>
            <person name="Roesemann S."/>
            <person name="Alexander J.E."/>
            <person name="Rich S.A."/>
            <person name="Livny J."/>
            <person name="Vlamakis H."/>
            <person name="Clish C."/>
            <person name="Bullock K."/>
            <person name="Deik A."/>
            <person name="Scott J."/>
            <person name="Pierce K.A."/>
            <person name="Xavier R.J."/>
            <person name="Alm E.J."/>
        </authorList>
    </citation>
    <scope>NUCLEOTIDE SEQUENCE [LARGE SCALE GENOMIC DNA]</scope>
    <source>
        <strain evidence="1 2">BIOML-A1</strain>
    </source>
</reference>
<organism evidence="1 2">
    <name type="scientific">Phocaeicola dorei</name>
    <dbReference type="NCBI Taxonomy" id="357276"/>
    <lineage>
        <taxon>Bacteria</taxon>
        <taxon>Pseudomonadati</taxon>
        <taxon>Bacteroidota</taxon>
        <taxon>Bacteroidia</taxon>
        <taxon>Bacteroidales</taxon>
        <taxon>Bacteroidaceae</taxon>
        <taxon>Phocaeicola</taxon>
    </lineage>
</organism>
<proteinExistence type="predicted"/>
<name>A0A4Q5HJE4_9BACT</name>
<protein>
    <submittedName>
        <fullName evidence="1">Uncharacterized protein</fullName>
    </submittedName>
</protein>
<sequence>MKAIRTKEVNENVKAANSCLRKAKWQAKELAVFTGEVVRLMDKEGQSLQGFFNRVEFVLVDGTIKFRVVINPILECENCIMASCHEDYLYEVVSVEKFTYKNYRYHL</sequence>
<gene>
    <name evidence="1" type="ORF">F2Y58_24155</name>
</gene>
<evidence type="ECO:0000313" key="2">
    <source>
        <dbReference type="Proteomes" id="UP000481616"/>
    </source>
</evidence>
<dbReference type="Proteomes" id="UP000481616">
    <property type="component" value="Unassembled WGS sequence"/>
</dbReference>
<dbReference type="EMBL" id="VVYY01000053">
    <property type="protein sequence ID" value="KAA5391035.1"/>
    <property type="molecule type" value="Genomic_DNA"/>
</dbReference>
<evidence type="ECO:0000313" key="1">
    <source>
        <dbReference type="EMBL" id="KAA5391035.1"/>
    </source>
</evidence>
<dbReference type="RefSeq" id="WP_130054664.1">
    <property type="nucleotide sequence ID" value="NZ_RCXK01000058.1"/>
</dbReference>